<protein>
    <recommendedName>
        <fullName evidence="4">Ribonuclease H1 N-terminal domain-containing protein</fullName>
    </recommendedName>
</protein>
<proteinExistence type="predicted"/>
<feature type="region of interest" description="Disordered" evidence="3">
    <location>
        <begin position="297"/>
        <end position="337"/>
    </location>
</feature>
<evidence type="ECO:0000313" key="6">
    <source>
        <dbReference type="Proteomes" id="UP000001058"/>
    </source>
</evidence>
<evidence type="ECO:0000256" key="2">
    <source>
        <dbReference type="ARBA" id="ARBA00023242"/>
    </source>
</evidence>
<organism evidence="6">
    <name type="scientific">Volvox carteri f. nagariensis</name>
    <dbReference type="NCBI Taxonomy" id="3068"/>
    <lineage>
        <taxon>Eukaryota</taxon>
        <taxon>Viridiplantae</taxon>
        <taxon>Chlorophyta</taxon>
        <taxon>core chlorophytes</taxon>
        <taxon>Chlorophyceae</taxon>
        <taxon>CS clade</taxon>
        <taxon>Chlamydomonadales</taxon>
        <taxon>Volvocaceae</taxon>
        <taxon>Volvox</taxon>
    </lineage>
</organism>
<feature type="region of interest" description="Disordered" evidence="3">
    <location>
        <begin position="547"/>
        <end position="645"/>
    </location>
</feature>
<dbReference type="Gene3D" id="3.40.970.10">
    <property type="entry name" value="Ribonuclease H1, N-terminal domain"/>
    <property type="match status" value="2"/>
</dbReference>
<dbReference type="KEGG" id="vcn:VOLCADRAFT_87758"/>
<dbReference type="GeneID" id="9620504"/>
<evidence type="ECO:0000256" key="1">
    <source>
        <dbReference type="ARBA" id="ARBA00004123"/>
    </source>
</evidence>
<feature type="region of interest" description="Disordered" evidence="3">
    <location>
        <begin position="750"/>
        <end position="816"/>
    </location>
</feature>
<gene>
    <name evidence="5" type="ORF">VOLCADRAFT_87758</name>
</gene>
<dbReference type="SMART" id="SM00384">
    <property type="entry name" value="AT_hook"/>
    <property type="match status" value="3"/>
</dbReference>
<feature type="region of interest" description="Disordered" evidence="3">
    <location>
        <begin position="698"/>
        <end position="725"/>
    </location>
</feature>
<feature type="compositionally biased region" description="Low complexity" evidence="3">
    <location>
        <begin position="586"/>
        <end position="600"/>
    </location>
</feature>
<keyword evidence="2" id="KW-0539">Nucleus</keyword>
<dbReference type="OrthoDB" id="551651at2759"/>
<reference evidence="5 6" key="1">
    <citation type="journal article" date="2010" name="Science">
        <title>Genomic analysis of organismal complexity in the multicellular green alga Volvox carteri.</title>
        <authorList>
            <person name="Prochnik S.E."/>
            <person name="Umen J."/>
            <person name="Nedelcu A.M."/>
            <person name="Hallmann A."/>
            <person name="Miller S.M."/>
            <person name="Nishii I."/>
            <person name="Ferris P."/>
            <person name="Kuo A."/>
            <person name="Mitros T."/>
            <person name="Fritz-Laylin L.K."/>
            <person name="Hellsten U."/>
            <person name="Chapman J."/>
            <person name="Simakov O."/>
            <person name="Rensing S.A."/>
            <person name="Terry A."/>
            <person name="Pangilinan J."/>
            <person name="Kapitonov V."/>
            <person name="Jurka J."/>
            <person name="Salamov A."/>
            <person name="Shapiro H."/>
            <person name="Schmutz J."/>
            <person name="Grimwood J."/>
            <person name="Lindquist E."/>
            <person name="Lucas S."/>
            <person name="Grigoriev I.V."/>
            <person name="Schmitt R."/>
            <person name="Kirk D."/>
            <person name="Rokhsar D.S."/>
        </authorList>
    </citation>
    <scope>NUCLEOTIDE SEQUENCE [LARGE SCALE GENOMIC DNA]</scope>
    <source>
        <strain evidence="6">f. Nagariensis / Eve</strain>
    </source>
</reference>
<dbReference type="InterPro" id="IPR000637">
    <property type="entry name" value="HMGI/Y_DNA-bd_CS"/>
</dbReference>
<dbReference type="AlphaFoldDB" id="D8TM61"/>
<feature type="domain" description="Ribonuclease H1 N-terminal" evidence="4">
    <location>
        <begin position="67"/>
        <end position="111"/>
    </location>
</feature>
<sequence length="816" mass="85723">MSAATSGACTQCHRAGQLRPIGKASLSQAANFRRLWGPVPPTLAPGPSTSRTSGAVRGLTVVHARRKWYAIFEPAAARGVYRLWEHVKHFVTGQANAVHKGFPSEAAALEWISQLTLRYQEESLQKYMRISACCHLYKLVTLPWPCRGLDSILQSLNLCRSTLSSSCAKRSLDRATVLTPPIVLPVPAAPSREYYRKWYAVRFVDGGSPAVYNTWQETEAAISGRYAEHRSFDSRLEALLYAFGPTYVDQLLQDEQLLQQLQPDCQAQSVADAAASGYCASPCGVSNEANETAVTSQRGLLTNKPYQPHEYGETYGEQSSYSHVEHGHHGLHGQSAVGDNEDVETVDVHRGAPDIWSFADMAAAVVSRIQGVPASLTNLRTTALASYDAAASRPMPVSPGGGLAACSDQRPPEVPSAASLGWRLPAPTAVTAPLSYVVPYGSPAPAMVLTAAAVVPARTPCRGHSASSPLDHRLQHSSKQQRQQKHLAAPGELQLEVEEARPLPAPYTCVPARYSLSAAASTTPPTTTWPPQDGLLAAGASGRSVYSSCDPEGPCSANSTPGGSLGSGRSEGTSSSCRLEPRVHFPSSPSSSSCGGAPSMSWPPAAALGYDDRGANDSVEVEQPGPTDAVDVDSGSDLDSGGQRVPNLLLEPAADHTRRPPLALANSPGSALTAQALYAHALRHVRAAGTVSASPVSLSPQLLPQQQQADGSTAAPTRRRRGRPRKVVTATMAAAAAAAISLVVSTPPCAVPETSGEGPAKVEAETGSVPPVKRGRGRPPKKATAAGGSVEAPAQAPVVAPKRPRGRPRKTTAASV</sequence>
<dbReference type="PRINTS" id="PR00929">
    <property type="entry name" value="ATHOOK"/>
</dbReference>
<dbReference type="EMBL" id="GL378327">
    <property type="protein sequence ID" value="EFJ51445.1"/>
    <property type="molecule type" value="Genomic_DNA"/>
</dbReference>
<dbReference type="GO" id="GO:0006355">
    <property type="term" value="P:regulation of DNA-templated transcription"/>
    <property type="evidence" value="ECO:0007669"/>
    <property type="project" value="InterPro"/>
</dbReference>
<feature type="compositionally biased region" description="Low complexity" evidence="3">
    <location>
        <begin position="698"/>
        <end position="716"/>
    </location>
</feature>
<dbReference type="PROSITE" id="PS00354">
    <property type="entry name" value="HMGI_Y"/>
    <property type="match status" value="1"/>
</dbReference>
<comment type="subcellular location">
    <subcellularLocation>
        <location evidence="1">Nucleus</location>
    </subcellularLocation>
</comment>
<evidence type="ECO:0000256" key="3">
    <source>
        <dbReference type="SAM" id="MobiDB-lite"/>
    </source>
</evidence>
<evidence type="ECO:0000259" key="4">
    <source>
        <dbReference type="Pfam" id="PF01693"/>
    </source>
</evidence>
<dbReference type="Pfam" id="PF02178">
    <property type="entry name" value="AT_hook"/>
    <property type="match status" value="3"/>
</dbReference>
<dbReference type="SUPFAM" id="SSF55658">
    <property type="entry name" value="L9 N-domain-like"/>
    <property type="match status" value="1"/>
</dbReference>
<dbReference type="GO" id="GO:0003677">
    <property type="term" value="F:DNA binding"/>
    <property type="evidence" value="ECO:0007669"/>
    <property type="project" value="InterPro"/>
</dbReference>
<dbReference type="InterPro" id="IPR009027">
    <property type="entry name" value="Ribosomal_bL9/RNase_H1_N"/>
</dbReference>
<dbReference type="InterPro" id="IPR011320">
    <property type="entry name" value="RNase_H1_N"/>
</dbReference>
<dbReference type="Proteomes" id="UP000001058">
    <property type="component" value="Unassembled WGS sequence"/>
</dbReference>
<dbReference type="InParanoid" id="D8TM61"/>
<dbReference type="GO" id="GO:0005634">
    <property type="term" value="C:nucleus"/>
    <property type="evidence" value="ECO:0007669"/>
    <property type="project" value="UniProtKB-SubCell"/>
</dbReference>
<keyword evidence="6" id="KW-1185">Reference proteome</keyword>
<dbReference type="Pfam" id="PF01693">
    <property type="entry name" value="Cauli_VI"/>
    <property type="match status" value="2"/>
</dbReference>
<name>D8TM61_VOLCA</name>
<dbReference type="InterPro" id="IPR017956">
    <property type="entry name" value="AT_hook_DNA-bd_motif"/>
</dbReference>
<accession>D8TM61</accession>
<feature type="domain" description="Ribonuclease H1 N-terminal" evidence="4">
    <location>
        <begin position="197"/>
        <end position="239"/>
    </location>
</feature>
<dbReference type="InterPro" id="IPR037056">
    <property type="entry name" value="RNase_H1_N_sf"/>
</dbReference>
<feature type="compositionally biased region" description="Low complexity" evidence="3">
    <location>
        <begin position="790"/>
        <end position="801"/>
    </location>
</feature>
<dbReference type="RefSeq" id="XP_002947397.1">
    <property type="nucleotide sequence ID" value="XM_002947351.1"/>
</dbReference>
<evidence type="ECO:0000313" key="5">
    <source>
        <dbReference type="EMBL" id="EFJ51445.1"/>
    </source>
</evidence>
<feature type="region of interest" description="Disordered" evidence="3">
    <location>
        <begin position="460"/>
        <end position="489"/>
    </location>
</feature>